<evidence type="ECO:0000256" key="8">
    <source>
        <dbReference type="ARBA" id="ARBA00023065"/>
    </source>
</evidence>
<keyword evidence="3" id="KW-0633">Potassium transport</keyword>
<keyword evidence="4 11" id="KW-0812">Transmembrane</keyword>
<evidence type="ECO:0000256" key="4">
    <source>
        <dbReference type="ARBA" id="ARBA00022692"/>
    </source>
</evidence>
<keyword evidence="9 11" id="KW-0472">Membrane</keyword>
<keyword evidence="5" id="KW-0631">Potassium channel</keyword>
<protein>
    <recommendedName>
        <fullName evidence="12">Potassium channel domain-containing protein</fullName>
    </recommendedName>
</protein>
<dbReference type="Gene3D" id="1.10.287.70">
    <property type="match status" value="1"/>
</dbReference>
<organism evidence="13 14">
    <name type="scientific">Bacillus rhizoplanae</name>
    <dbReference type="NCBI Taxonomy" id="2880966"/>
    <lineage>
        <taxon>Bacteria</taxon>
        <taxon>Bacillati</taxon>
        <taxon>Bacillota</taxon>
        <taxon>Bacilli</taxon>
        <taxon>Bacillales</taxon>
        <taxon>Bacillaceae</taxon>
        <taxon>Bacillus</taxon>
    </lineage>
</organism>
<gene>
    <name evidence="13" type="ORF">BACCIP111899_03290</name>
</gene>
<name>A0ABM8YED5_9BACI</name>
<proteinExistence type="predicted"/>
<keyword evidence="10" id="KW-0407">Ion channel</keyword>
<dbReference type="PANTHER" id="PTHR10027:SF10">
    <property type="entry name" value="SLOWPOKE 2, ISOFORM D"/>
    <property type="match status" value="1"/>
</dbReference>
<evidence type="ECO:0000256" key="10">
    <source>
        <dbReference type="ARBA" id="ARBA00023303"/>
    </source>
</evidence>
<dbReference type="EMBL" id="CAKJTI010000021">
    <property type="protein sequence ID" value="CAG9614063.1"/>
    <property type="molecule type" value="Genomic_DNA"/>
</dbReference>
<evidence type="ECO:0000313" key="13">
    <source>
        <dbReference type="EMBL" id="CAG9614063.1"/>
    </source>
</evidence>
<evidence type="ECO:0000259" key="12">
    <source>
        <dbReference type="Pfam" id="PF07885"/>
    </source>
</evidence>
<evidence type="ECO:0000256" key="1">
    <source>
        <dbReference type="ARBA" id="ARBA00004141"/>
    </source>
</evidence>
<evidence type="ECO:0000256" key="11">
    <source>
        <dbReference type="SAM" id="Phobius"/>
    </source>
</evidence>
<keyword evidence="6" id="KW-0630">Potassium</keyword>
<evidence type="ECO:0000256" key="2">
    <source>
        <dbReference type="ARBA" id="ARBA00022448"/>
    </source>
</evidence>
<keyword evidence="14" id="KW-1185">Reference proteome</keyword>
<evidence type="ECO:0000256" key="3">
    <source>
        <dbReference type="ARBA" id="ARBA00022538"/>
    </source>
</evidence>
<keyword evidence="2" id="KW-0813">Transport</keyword>
<evidence type="ECO:0000256" key="5">
    <source>
        <dbReference type="ARBA" id="ARBA00022826"/>
    </source>
</evidence>
<evidence type="ECO:0000313" key="14">
    <source>
        <dbReference type="Proteomes" id="UP000789423"/>
    </source>
</evidence>
<comment type="caution">
    <text evidence="13">The sequence shown here is derived from an EMBL/GenBank/DDBJ whole genome shotgun (WGS) entry which is preliminary data.</text>
</comment>
<feature type="domain" description="Potassium channel" evidence="12">
    <location>
        <begin position="31"/>
        <end position="101"/>
    </location>
</feature>
<dbReference type="PANTHER" id="PTHR10027">
    <property type="entry name" value="CALCIUM-ACTIVATED POTASSIUM CHANNEL ALPHA CHAIN"/>
    <property type="match status" value="1"/>
</dbReference>
<evidence type="ECO:0000256" key="7">
    <source>
        <dbReference type="ARBA" id="ARBA00022989"/>
    </source>
</evidence>
<dbReference type="InterPro" id="IPR047871">
    <property type="entry name" value="K_chnl_Slo-like"/>
</dbReference>
<evidence type="ECO:0000256" key="6">
    <source>
        <dbReference type="ARBA" id="ARBA00022958"/>
    </source>
</evidence>
<feature type="transmembrane region" description="Helical" evidence="11">
    <location>
        <begin position="24"/>
        <end position="43"/>
    </location>
</feature>
<dbReference type="Pfam" id="PF07885">
    <property type="entry name" value="Ion_trans_2"/>
    <property type="match status" value="1"/>
</dbReference>
<sequence length="114" mass="13007">MISFLLTLKRMLEAFFRAWKDKEFQVLFVLTAGTLTSGTIFYSTVEKMRVIDALYFSVVTLTTVGYGDFSPKTDFGKLFTIFYIFIGLGLVAGFIRKLAINIQLPDRLSRRKNG</sequence>
<feature type="transmembrane region" description="Helical" evidence="11">
    <location>
        <begin position="75"/>
        <end position="95"/>
    </location>
</feature>
<accession>A0ABM8YED5</accession>
<keyword evidence="7 11" id="KW-1133">Transmembrane helix</keyword>
<comment type="subcellular location">
    <subcellularLocation>
        <location evidence="1">Membrane</location>
        <topology evidence="1">Multi-pass membrane protein</topology>
    </subcellularLocation>
</comment>
<reference evidence="13 14" key="1">
    <citation type="submission" date="2021-10" db="EMBL/GenBank/DDBJ databases">
        <authorList>
            <person name="Criscuolo A."/>
        </authorList>
    </citation>
    <scope>NUCLEOTIDE SEQUENCE [LARGE SCALE GENOMIC DNA]</scope>
    <source>
        <strain evidence="14">CIP 111899</strain>
    </source>
</reference>
<dbReference type="RefSeq" id="WP_230576070.1">
    <property type="nucleotide sequence ID" value="NZ_CAKJTI010000021.1"/>
</dbReference>
<dbReference type="SUPFAM" id="SSF81324">
    <property type="entry name" value="Voltage-gated potassium channels"/>
    <property type="match status" value="1"/>
</dbReference>
<evidence type="ECO:0000256" key="9">
    <source>
        <dbReference type="ARBA" id="ARBA00023136"/>
    </source>
</evidence>
<keyword evidence="8" id="KW-0406">Ion transport</keyword>
<dbReference type="InterPro" id="IPR013099">
    <property type="entry name" value="K_chnl_dom"/>
</dbReference>
<dbReference type="Proteomes" id="UP000789423">
    <property type="component" value="Unassembled WGS sequence"/>
</dbReference>